<dbReference type="EMBL" id="KN830538">
    <property type="protein sequence ID" value="KIK72695.1"/>
    <property type="molecule type" value="Genomic_DNA"/>
</dbReference>
<protein>
    <submittedName>
        <fullName evidence="1">Uncharacterized protein</fullName>
    </submittedName>
</protein>
<name>A0A0D0D6Y1_9AGAM</name>
<gene>
    <name evidence="1" type="ORF">PAXRUDRAFT_21685</name>
</gene>
<dbReference type="Proteomes" id="UP000054538">
    <property type="component" value="Unassembled WGS sequence"/>
</dbReference>
<dbReference type="HOGENOM" id="CLU_3107087_0_0_1"/>
<dbReference type="AlphaFoldDB" id="A0A0D0D6Y1"/>
<dbReference type="OrthoDB" id="3172935at2759"/>
<organism evidence="1 2">
    <name type="scientific">Paxillus rubicundulus Ve08.2h10</name>
    <dbReference type="NCBI Taxonomy" id="930991"/>
    <lineage>
        <taxon>Eukaryota</taxon>
        <taxon>Fungi</taxon>
        <taxon>Dikarya</taxon>
        <taxon>Basidiomycota</taxon>
        <taxon>Agaricomycotina</taxon>
        <taxon>Agaricomycetes</taxon>
        <taxon>Agaricomycetidae</taxon>
        <taxon>Boletales</taxon>
        <taxon>Paxilineae</taxon>
        <taxon>Paxillaceae</taxon>
        <taxon>Paxillus</taxon>
    </lineage>
</organism>
<reference evidence="1 2" key="1">
    <citation type="submission" date="2014-04" db="EMBL/GenBank/DDBJ databases">
        <authorList>
            <consortium name="DOE Joint Genome Institute"/>
            <person name="Kuo A."/>
            <person name="Kohler A."/>
            <person name="Jargeat P."/>
            <person name="Nagy L.G."/>
            <person name="Floudas D."/>
            <person name="Copeland A."/>
            <person name="Barry K.W."/>
            <person name="Cichocki N."/>
            <person name="Veneault-Fourrey C."/>
            <person name="LaButti K."/>
            <person name="Lindquist E.A."/>
            <person name="Lipzen A."/>
            <person name="Lundell T."/>
            <person name="Morin E."/>
            <person name="Murat C."/>
            <person name="Sun H."/>
            <person name="Tunlid A."/>
            <person name="Henrissat B."/>
            <person name="Grigoriev I.V."/>
            <person name="Hibbett D.S."/>
            <person name="Martin F."/>
            <person name="Nordberg H.P."/>
            <person name="Cantor M.N."/>
            <person name="Hua S.X."/>
        </authorList>
    </citation>
    <scope>NUCLEOTIDE SEQUENCE [LARGE SCALE GENOMIC DNA]</scope>
    <source>
        <strain evidence="1 2">Ve08.2h10</strain>
    </source>
</reference>
<evidence type="ECO:0000313" key="1">
    <source>
        <dbReference type="EMBL" id="KIK72695.1"/>
    </source>
</evidence>
<sequence length="51" mass="6067">MESQKTRIYALAIILNPTLKFDWIDQHCAEDDEMVAQTWICTSMLEYQMLQ</sequence>
<keyword evidence="2" id="KW-1185">Reference proteome</keyword>
<proteinExistence type="predicted"/>
<evidence type="ECO:0000313" key="2">
    <source>
        <dbReference type="Proteomes" id="UP000054538"/>
    </source>
</evidence>
<dbReference type="InParanoid" id="A0A0D0D6Y1"/>
<reference evidence="2" key="2">
    <citation type="submission" date="2015-01" db="EMBL/GenBank/DDBJ databases">
        <title>Evolutionary Origins and Diversification of the Mycorrhizal Mutualists.</title>
        <authorList>
            <consortium name="DOE Joint Genome Institute"/>
            <consortium name="Mycorrhizal Genomics Consortium"/>
            <person name="Kohler A."/>
            <person name="Kuo A."/>
            <person name="Nagy L.G."/>
            <person name="Floudas D."/>
            <person name="Copeland A."/>
            <person name="Barry K.W."/>
            <person name="Cichocki N."/>
            <person name="Veneault-Fourrey C."/>
            <person name="LaButti K."/>
            <person name="Lindquist E.A."/>
            <person name="Lipzen A."/>
            <person name="Lundell T."/>
            <person name="Morin E."/>
            <person name="Murat C."/>
            <person name="Riley R."/>
            <person name="Ohm R."/>
            <person name="Sun H."/>
            <person name="Tunlid A."/>
            <person name="Henrissat B."/>
            <person name="Grigoriev I.V."/>
            <person name="Hibbett D.S."/>
            <person name="Martin F."/>
        </authorList>
    </citation>
    <scope>NUCLEOTIDE SEQUENCE [LARGE SCALE GENOMIC DNA]</scope>
    <source>
        <strain evidence="2">Ve08.2h10</strain>
    </source>
</reference>
<accession>A0A0D0D6Y1</accession>